<evidence type="ECO:0000313" key="1">
    <source>
        <dbReference type="EMBL" id="NYH80156.1"/>
    </source>
</evidence>
<comment type="caution">
    <text evidence="1">The sequence shown here is derived from an EMBL/GenBank/DDBJ whole genome shotgun (WGS) entry which is preliminary data.</text>
</comment>
<accession>A0A852Z9D7</accession>
<dbReference type="GO" id="GO:0016787">
    <property type="term" value="F:hydrolase activity"/>
    <property type="evidence" value="ECO:0007669"/>
    <property type="project" value="UniProtKB-KW"/>
</dbReference>
<dbReference type="Gene3D" id="3.40.50.720">
    <property type="entry name" value="NAD(P)-binding Rossmann-like Domain"/>
    <property type="match status" value="1"/>
</dbReference>
<dbReference type="EMBL" id="JACBYW010000006">
    <property type="protein sequence ID" value="NYH80156.1"/>
    <property type="molecule type" value="Genomic_DNA"/>
</dbReference>
<reference evidence="1 2" key="1">
    <citation type="submission" date="2020-07" db="EMBL/GenBank/DDBJ databases">
        <title>Genomic Encyclopedia of Type Strains, Phase III (KMG-III): the genomes of soil and plant-associated and newly described type strains.</title>
        <authorList>
            <person name="Whitman W."/>
        </authorList>
    </citation>
    <scope>NUCLEOTIDE SEQUENCE [LARGE SCALE GENOMIC DNA]</scope>
    <source>
        <strain evidence="1 2">CECT 8576</strain>
    </source>
</reference>
<dbReference type="Gene3D" id="3.40.50.1480">
    <property type="entry name" value="Adenosylhomocysteinase-like"/>
    <property type="match status" value="1"/>
</dbReference>
<dbReference type="AlphaFoldDB" id="A0A852Z9D7"/>
<dbReference type="Proteomes" id="UP000548304">
    <property type="component" value="Unassembled WGS sequence"/>
</dbReference>
<keyword evidence="2" id="KW-1185">Reference proteome</keyword>
<organism evidence="1 2">
    <name type="scientific">Actinopolyspora biskrensis</name>
    <dbReference type="NCBI Taxonomy" id="1470178"/>
    <lineage>
        <taxon>Bacteria</taxon>
        <taxon>Bacillati</taxon>
        <taxon>Actinomycetota</taxon>
        <taxon>Actinomycetes</taxon>
        <taxon>Actinopolysporales</taxon>
        <taxon>Actinopolysporaceae</taxon>
        <taxon>Actinopolyspora</taxon>
    </lineage>
</organism>
<sequence>MFGWSDAVLGATGHRSFTADDVEHVRDGAVLAGGSPNKVEFDVEGIRSNCASKREDDIVSELMLDGNTVYVLNDGEPINFLEQSALGNALELIRSELCMCMWALATQRHRNGIHRLAPELQQWLADTWRCAHRNTP</sequence>
<dbReference type="InterPro" id="IPR042172">
    <property type="entry name" value="Adenosylhomocyst_ase-like_sf"/>
</dbReference>
<keyword evidence="1" id="KW-0378">Hydrolase</keyword>
<evidence type="ECO:0000313" key="2">
    <source>
        <dbReference type="Proteomes" id="UP000548304"/>
    </source>
</evidence>
<protein>
    <submittedName>
        <fullName evidence="1">S-adenosylhomocysteine hydrolase</fullName>
    </submittedName>
</protein>
<dbReference type="RefSeq" id="WP_179536501.1">
    <property type="nucleotide sequence ID" value="NZ_JACBYW010000006.1"/>
</dbReference>
<name>A0A852Z9D7_9ACTN</name>
<proteinExistence type="predicted"/>
<gene>
    <name evidence="1" type="ORF">FHR84_003505</name>
</gene>